<dbReference type="SUPFAM" id="SSF50630">
    <property type="entry name" value="Acid proteases"/>
    <property type="match status" value="1"/>
</dbReference>
<evidence type="ECO:0000256" key="1">
    <source>
        <dbReference type="SAM" id="MobiDB-lite"/>
    </source>
</evidence>
<dbReference type="InterPro" id="IPR021109">
    <property type="entry name" value="Peptidase_aspartic_dom_sf"/>
</dbReference>
<dbReference type="Gene3D" id="2.40.70.10">
    <property type="entry name" value="Acid Proteases"/>
    <property type="match status" value="1"/>
</dbReference>
<keyword evidence="3" id="KW-1185">Reference proteome</keyword>
<dbReference type="EMBL" id="MCFJ01000005">
    <property type="protein sequence ID" value="ORY65768.1"/>
    <property type="molecule type" value="Genomic_DNA"/>
</dbReference>
<gene>
    <name evidence="2" type="ORF">BCR38DRAFT_483452</name>
</gene>
<dbReference type="Proteomes" id="UP000193689">
    <property type="component" value="Unassembled WGS sequence"/>
</dbReference>
<dbReference type="InParanoid" id="A0A1Y2E2I9"/>
<comment type="caution">
    <text evidence="2">The sequence shown here is derived from an EMBL/GenBank/DDBJ whole genome shotgun (WGS) entry which is preliminary data.</text>
</comment>
<organism evidence="2 3">
    <name type="scientific">Pseudomassariella vexata</name>
    <dbReference type="NCBI Taxonomy" id="1141098"/>
    <lineage>
        <taxon>Eukaryota</taxon>
        <taxon>Fungi</taxon>
        <taxon>Dikarya</taxon>
        <taxon>Ascomycota</taxon>
        <taxon>Pezizomycotina</taxon>
        <taxon>Sordariomycetes</taxon>
        <taxon>Xylariomycetidae</taxon>
        <taxon>Amphisphaeriales</taxon>
        <taxon>Pseudomassariaceae</taxon>
        <taxon>Pseudomassariella</taxon>
    </lineage>
</organism>
<dbReference type="GeneID" id="63779839"/>
<dbReference type="OrthoDB" id="6079484at2759"/>
<dbReference type="RefSeq" id="XP_040716732.1">
    <property type="nucleotide sequence ID" value="XM_040863627.1"/>
</dbReference>
<accession>A0A1Y2E2I9</accession>
<name>A0A1Y2E2I9_9PEZI</name>
<sequence length="656" mass="73456">MKLHWKSQDPRQDTRPEEDLHELYMKKSHPTAKTLHDAIFKHERLIYRLEEGRIEEAKTTAASKFFDMLDERLQILLLNKFKESKSDVRGCPYSTLRQNMTCFCTDGFIIDNKIEKIESPGKKSVTDGLTKEFTILKRPMTAPRDVQQPVQIRDCSDQSKQNIDVLSKQLAELKLYNTGLFDRILRGVEEVNISRNATQGSVDVYYNEEVIPIDRRITDVTELNTSDNRAREDVSLNANELKRRRTGREFVNASLDQGKNSSQSAKTIEDDQPERAPNTNSAPTSQYRTPTITEDTTDATSSPDYRNVSLADGITGPESGDTTTSFNDKRKAKKSWIPTRIVNGEVLAGCQEGEDNLPLDHLAKIVDETLRSQVKLNFADLCRLHPGYATAITSWIRKNARLDALNIVEHHDSAVPDGNSQARAHENEATVNLNITDCGGTSGDLDRRETIGLFGITEDGELALGSGGIWERLFPMGKKASYQASNPPLLPAIFHQPIDLLTHKQKLEMMVATRVHRLPMLYGRLVSSQMKKICALLDCGSECNLISWDLCMSLGLAVRETNIVSRGLHGKRQLAGEVVEKFWLGDLCIEVHSFVLPEGEAAQAVILGMPFFRNMSLTFDYKDKEVVTANVVFGDTCIKAAVIASPNITTSRSQQV</sequence>
<reference evidence="2 3" key="1">
    <citation type="submission" date="2016-07" db="EMBL/GenBank/DDBJ databases">
        <title>Pervasive Adenine N6-methylation of Active Genes in Fungi.</title>
        <authorList>
            <consortium name="DOE Joint Genome Institute"/>
            <person name="Mondo S.J."/>
            <person name="Dannebaum R.O."/>
            <person name="Kuo R.C."/>
            <person name="Labutti K."/>
            <person name="Haridas S."/>
            <person name="Kuo A."/>
            <person name="Salamov A."/>
            <person name="Ahrendt S.R."/>
            <person name="Lipzen A."/>
            <person name="Sullivan W."/>
            <person name="Andreopoulos W.B."/>
            <person name="Clum A."/>
            <person name="Lindquist E."/>
            <person name="Daum C."/>
            <person name="Ramamoorthy G.K."/>
            <person name="Gryganskyi A."/>
            <person name="Culley D."/>
            <person name="Magnuson J.K."/>
            <person name="James T.Y."/>
            <person name="O'Malley M.A."/>
            <person name="Stajich J.E."/>
            <person name="Spatafora J.W."/>
            <person name="Visel A."/>
            <person name="Grigoriev I.V."/>
        </authorList>
    </citation>
    <scope>NUCLEOTIDE SEQUENCE [LARGE SCALE GENOMIC DNA]</scope>
    <source>
        <strain evidence="2 3">CBS 129021</strain>
    </source>
</reference>
<dbReference type="CDD" id="cd00303">
    <property type="entry name" value="retropepsin_like"/>
    <property type="match status" value="1"/>
</dbReference>
<protein>
    <submittedName>
        <fullName evidence="2">Uncharacterized protein</fullName>
    </submittedName>
</protein>
<feature type="region of interest" description="Disordered" evidence="1">
    <location>
        <begin position="245"/>
        <end position="305"/>
    </location>
</feature>
<dbReference type="AlphaFoldDB" id="A0A1Y2E2I9"/>
<feature type="compositionally biased region" description="Low complexity" evidence="1">
    <location>
        <begin position="289"/>
        <end position="300"/>
    </location>
</feature>
<dbReference type="Pfam" id="PF13650">
    <property type="entry name" value="Asp_protease_2"/>
    <property type="match status" value="1"/>
</dbReference>
<evidence type="ECO:0000313" key="2">
    <source>
        <dbReference type="EMBL" id="ORY65768.1"/>
    </source>
</evidence>
<evidence type="ECO:0000313" key="3">
    <source>
        <dbReference type="Proteomes" id="UP000193689"/>
    </source>
</evidence>
<feature type="compositionally biased region" description="Polar residues" evidence="1">
    <location>
        <begin position="254"/>
        <end position="266"/>
    </location>
</feature>
<proteinExistence type="predicted"/>
<feature type="compositionally biased region" description="Polar residues" evidence="1">
    <location>
        <begin position="277"/>
        <end position="288"/>
    </location>
</feature>